<keyword evidence="5" id="KW-0663">Pyridoxal phosphate</keyword>
<sequence length="425" mass="46332">MSSDEQQKNQGGASHASGGNSSSDARSGSSPHQIKKGFATRAIHSGHDKSDPHGALTSPIYMTSTFEFETAEQGGARFAGEEEGYIYSRLGNPTLNELERKLADLEGAEACLTVASGMGAITSVFWSFVTPGDEILVDETLYGCTFAYFRHGLERFGITVRHVDMRHPENLAREISAKTRIVYFETPANPNMRIVDIRAISEIAHGAGARVVVDSTYCTPYLQNPIGLGADIVVHSATKYLGGHGDLMAGVILSSAEDMEQIRYVGLKDMTGAVLSPMNAFLISRGLKTLELRMERHCDNAEKLAGMLENNPKVEKVFFPGLKSFEQYELARSQMFRFGGMVAFELRGGRDAGLKLLNSLELCKIAVSLGDAETLIEHPASMTHSPYEPEEREKYGITEGLVRISAGLENIADILEDIETGLDQV</sequence>
<organism evidence="9">
    <name type="scientific">hydrothermal vent metagenome</name>
    <dbReference type="NCBI Taxonomy" id="652676"/>
    <lineage>
        <taxon>unclassified sequences</taxon>
        <taxon>metagenomes</taxon>
        <taxon>ecological metagenomes</taxon>
    </lineage>
</organism>
<dbReference type="EMBL" id="UOEJ01000111">
    <property type="protein sequence ID" value="VAV99167.1"/>
    <property type="molecule type" value="Genomic_DNA"/>
</dbReference>
<dbReference type="EC" id="4.4.1.11" evidence="3"/>
<dbReference type="GO" id="GO:0009086">
    <property type="term" value="P:methionine biosynthetic process"/>
    <property type="evidence" value="ECO:0007669"/>
    <property type="project" value="UniProtKB-ARBA"/>
</dbReference>
<keyword evidence="6 9" id="KW-0456">Lyase</keyword>
<dbReference type="GO" id="GO:0019346">
    <property type="term" value="P:transsulfuration"/>
    <property type="evidence" value="ECO:0007669"/>
    <property type="project" value="InterPro"/>
</dbReference>
<proteinExistence type="inferred from homology"/>
<dbReference type="Gene3D" id="3.90.1150.10">
    <property type="entry name" value="Aspartate Aminotransferase, domain 1"/>
    <property type="match status" value="1"/>
</dbReference>
<evidence type="ECO:0000256" key="1">
    <source>
        <dbReference type="ARBA" id="ARBA00001933"/>
    </source>
</evidence>
<dbReference type="InterPro" id="IPR015424">
    <property type="entry name" value="PyrdxlP-dep_Trfase"/>
</dbReference>
<reference evidence="9" key="1">
    <citation type="submission" date="2018-06" db="EMBL/GenBank/DDBJ databases">
        <authorList>
            <person name="Zhirakovskaya E."/>
        </authorList>
    </citation>
    <scope>NUCLEOTIDE SEQUENCE</scope>
</reference>
<dbReference type="Gene3D" id="3.40.640.10">
    <property type="entry name" value="Type I PLP-dependent aspartate aminotransferase-like (Major domain)"/>
    <property type="match status" value="1"/>
</dbReference>
<dbReference type="CDD" id="cd00614">
    <property type="entry name" value="CGS_like"/>
    <property type="match status" value="1"/>
</dbReference>
<dbReference type="InterPro" id="IPR015422">
    <property type="entry name" value="PyrdxlP-dep_Trfase_small"/>
</dbReference>
<dbReference type="PANTHER" id="PTHR11808">
    <property type="entry name" value="TRANS-SULFURATION ENZYME FAMILY MEMBER"/>
    <property type="match status" value="1"/>
</dbReference>
<evidence type="ECO:0000256" key="3">
    <source>
        <dbReference type="ARBA" id="ARBA00012222"/>
    </source>
</evidence>
<comment type="cofactor">
    <cofactor evidence="1">
        <name>pyridoxal 5'-phosphate</name>
        <dbReference type="ChEBI" id="CHEBI:597326"/>
    </cofactor>
</comment>
<evidence type="ECO:0000256" key="8">
    <source>
        <dbReference type="SAM" id="MobiDB-lite"/>
    </source>
</evidence>
<evidence type="ECO:0000256" key="7">
    <source>
        <dbReference type="ARBA" id="ARBA00049180"/>
    </source>
</evidence>
<feature type="compositionally biased region" description="Polar residues" evidence="8">
    <location>
        <begin position="1"/>
        <end position="10"/>
    </location>
</feature>
<evidence type="ECO:0000256" key="5">
    <source>
        <dbReference type="ARBA" id="ARBA00022898"/>
    </source>
</evidence>
<comment type="catalytic activity">
    <reaction evidence="7">
        <text>L-methionine + H2O = methanethiol + 2-oxobutanoate + NH4(+)</text>
        <dbReference type="Rhea" id="RHEA:23800"/>
        <dbReference type="ChEBI" id="CHEBI:15377"/>
        <dbReference type="ChEBI" id="CHEBI:16007"/>
        <dbReference type="ChEBI" id="CHEBI:16763"/>
        <dbReference type="ChEBI" id="CHEBI:28938"/>
        <dbReference type="ChEBI" id="CHEBI:57844"/>
        <dbReference type="EC" id="4.4.1.11"/>
    </reaction>
</comment>
<gene>
    <name evidence="9" type="ORF">MNBD_ALPHA01-1330</name>
</gene>
<dbReference type="AlphaFoldDB" id="A0A3B0S304"/>
<evidence type="ECO:0000256" key="2">
    <source>
        <dbReference type="ARBA" id="ARBA00008667"/>
    </source>
</evidence>
<dbReference type="InterPro" id="IPR015421">
    <property type="entry name" value="PyrdxlP-dep_Trfase_major"/>
</dbReference>
<dbReference type="PROSITE" id="PS00868">
    <property type="entry name" value="CYS_MET_METAB_PP"/>
    <property type="match status" value="1"/>
</dbReference>
<name>A0A3B0S304_9ZZZZ</name>
<dbReference type="Pfam" id="PF01053">
    <property type="entry name" value="Cys_Met_Meta_PP"/>
    <property type="match status" value="1"/>
</dbReference>
<evidence type="ECO:0000256" key="6">
    <source>
        <dbReference type="ARBA" id="ARBA00023239"/>
    </source>
</evidence>
<feature type="region of interest" description="Disordered" evidence="8">
    <location>
        <begin position="1"/>
        <end position="33"/>
    </location>
</feature>
<dbReference type="InterPro" id="IPR006237">
    <property type="entry name" value="L-Met_gamma_lys"/>
</dbReference>
<dbReference type="PIRSF" id="PIRSF001434">
    <property type="entry name" value="CGS"/>
    <property type="match status" value="1"/>
</dbReference>
<evidence type="ECO:0000313" key="9">
    <source>
        <dbReference type="EMBL" id="VAV99167.1"/>
    </source>
</evidence>
<dbReference type="NCBIfam" id="TIGR01328">
    <property type="entry name" value="met_gam_lyase"/>
    <property type="match status" value="1"/>
</dbReference>
<comment type="similarity">
    <text evidence="2">Belongs to the trans-sulfuration enzymes family. L-methionine gamma-lyase subfamily.</text>
</comment>
<accession>A0A3B0S304</accession>
<dbReference type="GO" id="GO:0030170">
    <property type="term" value="F:pyridoxal phosphate binding"/>
    <property type="evidence" value="ECO:0007669"/>
    <property type="project" value="InterPro"/>
</dbReference>
<dbReference type="FunFam" id="3.90.1150.10:FF:000033">
    <property type="entry name" value="Cystathionine gamma-synthase"/>
    <property type="match status" value="1"/>
</dbReference>
<dbReference type="PANTHER" id="PTHR11808:SF80">
    <property type="entry name" value="CYSTATHIONINE GAMMA-LYASE"/>
    <property type="match status" value="1"/>
</dbReference>
<feature type="compositionally biased region" description="Low complexity" evidence="8">
    <location>
        <begin position="11"/>
        <end position="30"/>
    </location>
</feature>
<dbReference type="FunFam" id="3.40.640.10:FF:000046">
    <property type="entry name" value="Cystathionine gamma-lyase"/>
    <property type="match status" value="1"/>
</dbReference>
<protein>
    <recommendedName>
        <fullName evidence="4">L-methionine gamma-lyase</fullName>
        <ecNumber evidence="3">4.4.1.11</ecNumber>
    </recommendedName>
</protein>
<dbReference type="InterPro" id="IPR000277">
    <property type="entry name" value="Cys/Met-Metab_PyrdxlP-dep_enz"/>
</dbReference>
<evidence type="ECO:0000256" key="4">
    <source>
        <dbReference type="ARBA" id="ARBA00019040"/>
    </source>
</evidence>
<dbReference type="InterPro" id="IPR054542">
    <property type="entry name" value="Cys_met_metab_PP"/>
</dbReference>
<dbReference type="SUPFAM" id="SSF53383">
    <property type="entry name" value="PLP-dependent transferases"/>
    <property type="match status" value="1"/>
</dbReference>
<dbReference type="GO" id="GO:0005737">
    <property type="term" value="C:cytoplasm"/>
    <property type="evidence" value="ECO:0007669"/>
    <property type="project" value="TreeGrafter"/>
</dbReference>
<dbReference type="GO" id="GO:0018826">
    <property type="term" value="F:methionine gamma-lyase activity"/>
    <property type="evidence" value="ECO:0007669"/>
    <property type="project" value="UniProtKB-EC"/>
</dbReference>